<evidence type="ECO:0000256" key="1">
    <source>
        <dbReference type="SAM" id="MobiDB-lite"/>
    </source>
</evidence>
<feature type="compositionally biased region" description="Basic and acidic residues" evidence="1">
    <location>
        <begin position="126"/>
        <end position="143"/>
    </location>
</feature>
<sequence>MNARNLLLGKTARKELVTHLLCVCMAADCADVPRARSKRRVEDGKVDSPAAHHRNDGVAFGELQFVKKPFLHFAQHPFSHRKPGRVAERIPVLHHPDAQSKLRKNRHERFCHMPSAENNGTRRRIERFDKPPRFLRAEHRRSA</sequence>
<name>A0A644XPC6_9ZZZZ</name>
<gene>
    <name evidence="2" type="ORF">SDC9_64226</name>
</gene>
<feature type="region of interest" description="Disordered" evidence="1">
    <location>
        <begin position="113"/>
        <end position="143"/>
    </location>
</feature>
<organism evidence="2">
    <name type="scientific">bioreactor metagenome</name>
    <dbReference type="NCBI Taxonomy" id="1076179"/>
    <lineage>
        <taxon>unclassified sequences</taxon>
        <taxon>metagenomes</taxon>
        <taxon>ecological metagenomes</taxon>
    </lineage>
</organism>
<dbReference type="AlphaFoldDB" id="A0A644XPC6"/>
<reference evidence="2" key="1">
    <citation type="submission" date="2019-08" db="EMBL/GenBank/DDBJ databases">
        <authorList>
            <person name="Kucharzyk K."/>
            <person name="Murdoch R.W."/>
            <person name="Higgins S."/>
            <person name="Loffler F."/>
        </authorList>
    </citation>
    <scope>NUCLEOTIDE SEQUENCE</scope>
</reference>
<protein>
    <submittedName>
        <fullName evidence="2">Uncharacterized protein</fullName>
    </submittedName>
</protein>
<evidence type="ECO:0000313" key="2">
    <source>
        <dbReference type="EMBL" id="MPM17827.1"/>
    </source>
</evidence>
<comment type="caution">
    <text evidence="2">The sequence shown here is derived from an EMBL/GenBank/DDBJ whole genome shotgun (WGS) entry which is preliminary data.</text>
</comment>
<dbReference type="EMBL" id="VSSQ01002868">
    <property type="protein sequence ID" value="MPM17827.1"/>
    <property type="molecule type" value="Genomic_DNA"/>
</dbReference>
<accession>A0A644XPC6</accession>
<proteinExistence type="predicted"/>